<dbReference type="CDD" id="cd00081">
    <property type="entry name" value="Hint"/>
    <property type="match status" value="1"/>
</dbReference>
<protein>
    <submittedName>
        <fullName evidence="5">RHS repeat-associated protein</fullName>
    </submittedName>
</protein>
<dbReference type="PANTHER" id="PTHR32305">
    <property type="match status" value="1"/>
</dbReference>
<accession>A0ABT9MSA9</accession>
<sequence length="2464" mass="261164">MLIPRRFRAPSRLLAAAVTAVLAVTFLPAGAPASAIPDDPPVERPAAAQAEPAGPRDYFYDAAGQLAGVSDPATGAAAYRYDDAGNLLETTRLAAGDLSVFALVPARGPTGTPVEVSGVGFASTAAGNQVTVDGVAATVTAATANRLTVTIPAGATAGVVQVTANGKTARAERPFKVETGTPAPTITALSTDRGNRNDLITITGTGFDPAATRNVVMFHRTVAQVQTASATSLTVRVPAAASSGRVTVRTPGGTATSAADFLVAPRGFVMNNLVYGGRLKAGQPAITVTVPAGKQSLVLIDGVAGESLNLRFEGNTVPVRSALWLFTPHGGNFARGTLGDPLDLWAGNTLSQDLPKLTATGTYAMVIKPNDDAAGQVRITASNTLTGNALTADGSGVPFQVTVAQQAVELPFQATANQWLSLGMTDISEPANTLVVRATAPDGTYYSWSSPLTQYTPTMIFKPTVSGTWKLSLTWGANQLGFGRVWLSKVVDGGTLGINGATATANITRPGQSVRLPFTGTTGQRLQLGFSENTLQANDRPQYPSTIMTQPNGTQVELRAGYAETRDIPVLTQTGEHSIFVTGWLAVGSVKAWLSSPNEAGLIAPSTKKTVTIDRPGRDAWLDYDGVAGRPLWMTTADRNLPGEVYLRIYRPNGSLLNLGRNFDIASLPDTGRYRIQVDPESPGTGTVGVIAAEPRNLGTLTIDGPALAPGALLPGQKVTATFTGAVGQRLAFSTQGDVQWMNSRILRPDKTVLDSQFALDFRNGRDIPALNVAGVYTIELTPYQQASGSVGMQLYGEHDNGAITIGAPAKTISFPKPAQNGRVTFDATAGDLLELEVAGSLWTYLSYQSIYEPAGTALLTRTAITRRITSLPTIRATGTHTFVFDFATNTPGGLPGDGQITLRRRASAAAAQSQSRNASETPAAAPACATPAETITGLSAPAPEQGGVRGEDPRQGETAPLPGCESPGWTPGARNLGGEDWSTGREAAPTRERALQFPVGVTGVAGRVLDVNDRPLKGVTVGAAGRKVTTDADGFFALTGVPGGHLSMRVDGRGTGQHGVFDIGVEVARGEVLVLPYTVFLPKLDAANTVTVKSPTAKEVVLTTKAIPGLEVRIPAGTVIRDADGNVTDQVSLTPIPVDRSPFPLPPTKVPVYFTVQPGGGVLFPEGAKIIYPNYTHEPPGTRTHFWNYDPDGQGWHIYGLGRVSPDGKQIIPDDDVRFYRLTGAMTAVPGLNPARLAPKPNGTRVADPVDPATGLLVDETVDLTINDVVPIEIKRTYQQGDTDTRTFGVGTNFDYGMFPWSPGQIGSFDFQQFDLVQPDGSKVHYTRTSPGNDYAGAVFAADPTPTRYAGSVVRWNGDGWDVELRDGTVYVLGDEAPIQEIRDKFGNTTTITRATSAPGTDGKVRQNGAITQITSPNGRWVKFGYDQGNPPKVTSIEDNAGRTVRYAYDTTNHLRTVTGVTGGVTEYTWTTAGLLESIKDPRGTTFLVNTFDAAGRVKTQKAADGGLTTFDYVDVNGVITETRMTNARGKVRRFTFNDKGSVLTDTIGYGTALAQTTTKEYGADGVRASAVIDSLNRRTGYTYNAAGQISHIKLLDGTTQARTELYEFTGPHAELTKYTDVYGKPTVYELDPRGAVKSITDPANRKTSFTVNGAGQITEVTDPAGKKRITAFSGADPITVTDEAGRVRTSAFDSLGRQITVTDGRGARTETTYDAGNQVRTLTDALGRTISFDYDPNGNQKTVTDARQHTTTFGYDSMDLVETVTDPAGAVERFDYDLNGNLSTHTSRRGIVTGHDYDDLDRRITTRVGSESTIGYTYDAGDRLRRTEDSVSGVTTVDYDDFDRVTGETGPQGTVAYAYGATVRDRTTTVAGSPTIRHVYDANGELAEVQRNGTTVTTVTRDTVGRAERVGAPGTGIGQTYTYDAAGLVKTITYRNGSTVLGDLAYDYDASGQSVRTTGMYSRTQLPEAFGPATYDEADRIETIGGTAVTYDADGNLTSDGTTTYTWNARGELSGLSRAGLTAQFGYTPDGRRQSRTVNGATTGYLYDGQNPLQEKAGGAVTATMTSSGVDGFLTRESGGVTRRYLTDALGSTLGLVDGGGTGASYAYEPFGDTTVTGDDGGNPYRFTGREDDGTGLYYYRSRYYSPVLQRFISEDPIGLASGDTNPYAYVFNHPTALTDTMGTKPTTSRPGGSGDCYGSSLTNSFTPDTLVRMADGTARRIADVKVGDRVLAADATTGTATGRTVTGTITGDGEKALVDVSIDSDGDGTADSVVTATDGHPFWVADPGEWRDAKDLRPTDLLRTAAGTYAQVTAVAQRTENARVHNLTVDGPHTYFVVAGERSVLVHNSACRSFGNHSPNGRMDIPETQGLYIIKMKDGRIYVGSATEKNTIHRRIHRAFSDDKHAVKGAGYKQKDVQELDWIEMEGLSAADIHAAEQGLIDYYGGIRGGKLINKINAPKP</sequence>
<dbReference type="NCBIfam" id="TIGR01643">
    <property type="entry name" value="YD_repeat_2x"/>
    <property type="match status" value="4"/>
</dbReference>
<dbReference type="InterPro" id="IPR056823">
    <property type="entry name" value="TEN-like_YD-shell"/>
</dbReference>
<dbReference type="Pfam" id="PF05593">
    <property type="entry name" value="RHS_repeat"/>
    <property type="match status" value="3"/>
</dbReference>
<dbReference type="InterPro" id="IPR006530">
    <property type="entry name" value="YD"/>
</dbReference>
<dbReference type="InterPro" id="IPR008969">
    <property type="entry name" value="CarboxyPept-like_regulatory"/>
</dbReference>
<dbReference type="Gene3D" id="2.170.16.10">
    <property type="entry name" value="Hedgehog/Intein (Hint) domain"/>
    <property type="match status" value="1"/>
</dbReference>
<dbReference type="InterPro" id="IPR003587">
    <property type="entry name" value="Hint_dom_N"/>
</dbReference>
<dbReference type="InterPro" id="IPR031325">
    <property type="entry name" value="RHS_repeat"/>
</dbReference>
<dbReference type="InterPro" id="IPR045351">
    <property type="entry name" value="DUF6531"/>
</dbReference>
<feature type="region of interest" description="Disordered" evidence="2">
    <location>
        <begin position="905"/>
        <end position="992"/>
    </location>
</feature>
<feature type="signal peptide" evidence="3">
    <location>
        <begin position="1"/>
        <end position="31"/>
    </location>
</feature>
<dbReference type="InterPro" id="IPR022385">
    <property type="entry name" value="Rhs_assc_core"/>
</dbReference>
<dbReference type="PANTHER" id="PTHR32305:SF15">
    <property type="entry name" value="PROTEIN RHSA-RELATED"/>
    <property type="match status" value="1"/>
</dbReference>
<organism evidence="5 6">
    <name type="scientific">Catenuloplanes nepalensis</name>
    <dbReference type="NCBI Taxonomy" id="587533"/>
    <lineage>
        <taxon>Bacteria</taxon>
        <taxon>Bacillati</taxon>
        <taxon>Actinomycetota</taxon>
        <taxon>Actinomycetes</taxon>
        <taxon>Micromonosporales</taxon>
        <taxon>Micromonosporaceae</taxon>
        <taxon>Catenuloplanes</taxon>
    </lineage>
</organism>
<dbReference type="SMART" id="SM00306">
    <property type="entry name" value="HintN"/>
    <property type="match status" value="1"/>
</dbReference>
<feature type="domain" description="Hint" evidence="4">
    <location>
        <begin position="2205"/>
        <end position="2309"/>
    </location>
</feature>
<dbReference type="InterPro" id="IPR002909">
    <property type="entry name" value="IPT_dom"/>
</dbReference>
<dbReference type="SUPFAM" id="SSF81296">
    <property type="entry name" value="E set domains"/>
    <property type="match status" value="2"/>
</dbReference>
<dbReference type="Gene3D" id="2.180.10.10">
    <property type="entry name" value="RHS repeat-associated core"/>
    <property type="match status" value="4"/>
</dbReference>
<dbReference type="NCBIfam" id="TIGR03696">
    <property type="entry name" value="Rhs_assc_core"/>
    <property type="match status" value="1"/>
</dbReference>
<dbReference type="PROSITE" id="PS50818">
    <property type="entry name" value="INTEIN_C_TER"/>
    <property type="match status" value="1"/>
</dbReference>
<dbReference type="InterPro" id="IPR036844">
    <property type="entry name" value="Hint_dom_sf"/>
</dbReference>
<dbReference type="InterPro" id="IPR013783">
    <property type="entry name" value="Ig-like_fold"/>
</dbReference>
<proteinExistence type="predicted"/>
<dbReference type="SUPFAM" id="SSF49464">
    <property type="entry name" value="Carboxypeptidase regulatory domain-like"/>
    <property type="match status" value="1"/>
</dbReference>
<gene>
    <name evidence="5" type="ORF">J2S43_002790</name>
</gene>
<evidence type="ECO:0000256" key="2">
    <source>
        <dbReference type="SAM" id="MobiDB-lite"/>
    </source>
</evidence>
<dbReference type="Pfam" id="PF01833">
    <property type="entry name" value="TIG"/>
    <property type="match status" value="2"/>
</dbReference>
<evidence type="ECO:0000313" key="5">
    <source>
        <dbReference type="EMBL" id="MDP9794278.1"/>
    </source>
</evidence>
<dbReference type="CDD" id="cd00102">
    <property type="entry name" value="IPT"/>
    <property type="match status" value="1"/>
</dbReference>
<reference evidence="5 6" key="1">
    <citation type="submission" date="2023-07" db="EMBL/GenBank/DDBJ databases">
        <title>Sequencing the genomes of 1000 actinobacteria strains.</title>
        <authorList>
            <person name="Klenk H.-P."/>
        </authorList>
    </citation>
    <scope>NUCLEOTIDE SEQUENCE [LARGE SCALE GENOMIC DNA]</scope>
    <source>
        <strain evidence="5 6">DSM 44710</strain>
    </source>
</reference>
<keyword evidence="1" id="KW-0677">Repeat</keyword>
<dbReference type="Pfam" id="PF20148">
    <property type="entry name" value="DUF6531"/>
    <property type="match status" value="1"/>
</dbReference>
<dbReference type="InterPro" id="IPR030934">
    <property type="entry name" value="Intein_C"/>
</dbReference>
<dbReference type="EMBL" id="JAUSRA010000001">
    <property type="protein sequence ID" value="MDP9794278.1"/>
    <property type="molecule type" value="Genomic_DNA"/>
</dbReference>
<comment type="caution">
    <text evidence="5">The sequence shown here is derived from an EMBL/GenBank/DDBJ whole genome shotgun (WGS) entry which is preliminary data.</text>
</comment>
<dbReference type="InterPro" id="IPR050708">
    <property type="entry name" value="T6SS_VgrG/RHS"/>
</dbReference>
<dbReference type="Pfam" id="PF25023">
    <property type="entry name" value="TEN_YD-shell"/>
    <property type="match status" value="1"/>
</dbReference>
<dbReference type="Gene3D" id="2.60.40.10">
    <property type="entry name" value="Immunoglobulins"/>
    <property type="match status" value="2"/>
</dbReference>
<keyword evidence="6" id="KW-1185">Reference proteome</keyword>
<feature type="compositionally biased region" description="Low complexity" evidence="2">
    <location>
        <begin position="908"/>
        <end position="935"/>
    </location>
</feature>
<feature type="chain" id="PRO_5046313725" evidence="3">
    <location>
        <begin position="32"/>
        <end position="2464"/>
    </location>
</feature>
<dbReference type="InterPro" id="IPR014756">
    <property type="entry name" value="Ig_E-set"/>
</dbReference>
<dbReference type="Proteomes" id="UP001240984">
    <property type="component" value="Unassembled WGS sequence"/>
</dbReference>
<dbReference type="CDD" id="cd00719">
    <property type="entry name" value="GIY-YIG_SF"/>
    <property type="match status" value="1"/>
</dbReference>
<evidence type="ECO:0000256" key="1">
    <source>
        <dbReference type="ARBA" id="ARBA00022737"/>
    </source>
</evidence>
<dbReference type="RefSeq" id="WP_306829427.1">
    <property type="nucleotide sequence ID" value="NZ_JAUSRA010000001.1"/>
</dbReference>
<evidence type="ECO:0000259" key="4">
    <source>
        <dbReference type="SMART" id="SM00306"/>
    </source>
</evidence>
<evidence type="ECO:0000313" key="6">
    <source>
        <dbReference type="Proteomes" id="UP001240984"/>
    </source>
</evidence>
<keyword evidence="3" id="KW-0732">Signal</keyword>
<dbReference type="SUPFAM" id="SSF51294">
    <property type="entry name" value="Hedgehog/intein (Hint) domain"/>
    <property type="match status" value="1"/>
</dbReference>
<name>A0ABT9MSA9_9ACTN</name>
<dbReference type="Pfam" id="PF07591">
    <property type="entry name" value="PT-HINT"/>
    <property type="match status" value="1"/>
</dbReference>
<evidence type="ECO:0000256" key="3">
    <source>
        <dbReference type="SAM" id="SignalP"/>
    </source>
</evidence>